<evidence type="ECO:0000256" key="7">
    <source>
        <dbReference type="SAM" id="MobiDB-lite"/>
    </source>
</evidence>
<dbReference type="PANTHER" id="PTHR33751:SF9">
    <property type="entry name" value="CYTOCHROME C4"/>
    <property type="match status" value="1"/>
</dbReference>
<feature type="domain" description="Cytochrome c" evidence="8">
    <location>
        <begin position="180"/>
        <end position="272"/>
    </location>
</feature>
<keyword evidence="10" id="KW-1185">Reference proteome</keyword>
<evidence type="ECO:0000256" key="1">
    <source>
        <dbReference type="ARBA" id="ARBA00022448"/>
    </source>
</evidence>
<keyword evidence="2 6" id="KW-0349">Heme</keyword>
<dbReference type="SUPFAM" id="SSF46626">
    <property type="entry name" value="Cytochrome c"/>
    <property type="match status" value="3"/>
</dbReference>
<dbReference type="EMBL" id="JAAAMJ010000021">
    <property type="protein sequence ID" value="NDV88870.1"/>
    <property type="molecule type" value="Genomic_DNA"/>
</dbReference>
<evidence type="ECO:0000256" key="6">
    <source>
        <dbReference type="PROSITE-ProRule" id="PRU00433"/>
    </source>
</evidence>
<sequence length="437" mass="46808">MRIAFVATWKTLFAAIAGAVVLAFAVSLSGLVPIAASSGHFGPVGWFLHFTMQNVVDRQSMLIEVPEDIDLDDPALVRRSVGHFATGCAACHGAPGVPQSPVVLSMTPPPPRLEAQVPEWEDRELFWIVKHGIKYSGMPAWPTLDRDDEVWAQVAFLRALPEMTPQIYADLALGGARPTLELEAGGETLAALDGIVEEALADCARCHGRDGLGAGPDSDAFPVIAGQPEPYLFATLQAFAEGDRHSGFMQPPARRYPEDVLRRLAAWYAGRPTPGGQAANPVAPPQAGLPPSSPEEPGTAATDAPQAAREDGIPPQILPAEARTDNQLVPAAAAGGLPEEGQELLALGRLIAERGIPSRKIPACESCHGAAERDQNPLYPYLAGQPEWYARTHLHLWKEDDRGGTRFSHLMRPIAINLTDEQIDAVAAWYASLPAGR</sequence>
<keyword evidence="5 6" id="KW-0408">Iron</keyword>
<dbReference type="InterPro" id="IPR009056">
    <property type="entry name" value="Cyt_c-like_dom"/>
</dbReference>
<dbReference type="Proteomes" id="UP000476332">
    <property type="component" value="Unassembled WGS sequence"/>
</dbReference>
<evidence type="ECO:0000256" key="5">
    <source>
        <dbReference type="ARBA" id="ARBA00023004"/>
    </source>
</evidence>
<dbReference type="Pfam" id="PF13442">
    <property type="entry name" value="Cytochrome_CBB3"/>
    <property type="match status" value="1"/>
</dbReference>
<keyword evidence="1" id="KW-0813">Transport</keyword>
<dbReference type="GO" id="GO:0046872">
    <property type="term" value="F:metal ion binding"/>
    <property type="evidence" value="ECO:0007669"/>
    <property type="project" value="UniProtKB-KW"/>
</dbReference>
<keyword evidence="3 6" id="KW-0479">Metal-binding</keyword>
<dbReference type="Pfam" id="PF00034">
    <property type="entry name" value="Cytochrom_C"/>
    <property type="match status" value="1"/>
</dbReference>
<protein>
    <submittedName>
        <fullName evidence="9">C-type cytochrome</fullName>
    </submittedName>
</protein>
<feature type="compositionally biased region" description="Pro residues" evidence="7">
    <location>
        <begin position="282"/>
        <end position="294"/>
    </location>
</feature>
<organism evidence="9 10">
    <name type="scientific">Aurantimonas aggregata</name>
    <dbReference type="NCBI Taxonomy" id="2047720"/>
    <lineage>
        <taxon>Bacteria</taxon>
        <taxon>Pseudomonadati</taxon>
        <taxon>Pseudomonadota</taxon>
        <taxon>Alphaproteobacteria</taxon>
        <taxon>Hyphomicrobiales</taxon>
        <taxon>Aurantimonadaceae</taxon>
        <taxon>Aurantimonas</taxon>
    </lineage>
</organism>
<accession>A0A6L9MMY9</accession>
<evidence type="ECO:0000256" key="4">
    <source>
        <dbReference type="ARBA" id="ARBA00022982"/>
    </source>
</evidence>
<dbReference type="InterPro" id="IPR036909">
    <property type="entry name" value="Cyt_c-like_dom_sf"/>
</dbReference>
<dbReference type="InterPro" id="IPR050597">
    <property type="entry name" value="Cytochrome_c_Oxidase_Subunit"/>
</dbReference>
<evidence type="ECO:0000313" key="10">
    <source>
        <dbReference type="Proteomes" id="UP000476332"/>
    </source>
</evidence>
<dbReference type="RefSeq" id="WP_163045719.1">
    <property type="nucleotide sequence ID" value="NZ_JAAAMJ010000021.1"/>
</dbReference>
<dbReference type="AlphaFoldDB" id="A0A6L9MMY9"/>
<dbReference type="Gene3D" id="1.10.760.10">
    <property type="entry name" value="Cytochrome c-like domain"/>
    <property type="match status" value="3"/>
</dbReference>
<evidence type="ECO:0000259" key="8">
    <source>
        <dbReference type="PROSITE" id="PS51007"/>
    </source>
</evidence>
<dbReference type="PANTHER" id="PTHR33751">
    <property type="entry name" value="CBB3-TYPE CYTOCHROME C OXIDASE SUBUNIT FIXP"/>
    <property type="match status" value="1"/>
</dbReference>
<name>A0A6L9MMY9_9HYPH</name>
<feature type="region of interest" description="Disordered" evidence="7">
    <location>
        <begin position="272"/>
        <end position="311"/>
    </location>
</feature>
<gene>
    <name evidence="9" type="ORF">GTW51_19475</name>
</gene>
<keyword evidence="4" id="KW-0249">Electron transport</keyword>
<evidence type="ECO:0000256" key="2">
    <source>
        <dbReference type="ARBA" id="ARBA00022617"/>
    </source>
</evidence>
<evidence type="ECO:0000256" key="3">
    <source>
        <dbReference type="ARBA" id="ARBA00022723"/>
    </source>
</evidence>
<dbReference type="PROSITE" id="PS51007">
    <property type="entry name" value="CYTC"/>
    <property type="match status" value="3"/>
</dbReference>
<reference evidence="9 10" key="1">
    <citation type="submission" date="2020-01" db="EMBL/GenBank/DDBJ databases">
        <title>Genomes of bacteria type strains.</title>
        <authorList>
            <person name="Chen J."/>
            <person name="Zhu S."/>
            <person name="Chen J."/>
        </authorList>
    </citation>
    <scope>NUCLEOTIDE SEQUENCE [LARGE SCALE GENOMIC DNA]</scope>
    <source>
        <strain evidence="9 10">KCTC 52919</strain>
    </source>
</reference>
<dbReference type="GO" id="GO:0020037">
    <property type="term" value="F:heme binding"/>
    <property type="evidence" value="ECO:0007669"/>
    <property type="project" value="InterPro"/>
</dbReference>
<feature type="domain" description="Cytochrome c" evidence="8">
    <location>
        <begin position="75"/>
        <end position="161"/>
    </location>
</feature>
<evidence type="ECO:0000313" key="9">
    <source>
        <dbReference type="EMBL" id="NDV88870.1"/>
    </source>
</evidence>
<dbReference type="GO" id="GO:0009055">
    <property type="term" value="F:electron transfer activity"/>
    <property type="evidence" value="ECO:0007669"/>
    <property type="project" value="InterPro"/>
</dbReference>
<comment type="caution">
    <text evidence="9">The sequence shown here is derived from an EMBL/GenBank/DDBJ whole genome shotgun (WGS) entry which is preliminary data.</text>
</comment>
<feature type="domain" description="Cytochrome c" evidence="8">
    <location>
        <begin position="336"/>
        <end position="434"/>
    </location>
</feature>
<proteinExistence type="predicted"/>